<dbReference type="SUPFAM" id="SSF81383">
    <property type="entry name" value="F-box domain"/>
    <property type="match status" value="1"/>
</dbReference>
<dbReference type="STRING" id="7574.A0A1S3IEM1"/>
<dbReference type="InterPro" id="IPR036047">
    <property type="entry name" value="F-box-like_dom_sf"/>
</dbReference>
<evidence type="ECO:0000313" key="4">
    <source>
        <dbReference type="RefSeq" id="XP_013396710.1"/>
    </source>
</evidence>
<dbReference type="InterPro" id="IPR032675">
    <property type="entry name" value="LRR_dom_sf"/>
</dbReference>
<gene>
    <name evidence="3 4" type="primary">LOC106163611</name>
</gene>
<accession>A0A1S3IEM1</accession>
<dbReference type="Pfam" id="PF00646">
    <property type="entry name" value="F-box"/>
    <property type="match status" value="1"/>
</dbReference>
<organism evidence="2 4">
    <name type="scientific">Lingula anatina</name>
    <name type="common">Brachiopod</name>
    <name type="synonym">Lingula unguis</name>
    <dbReference type="NCBI Taxonomy" id="7574"/>
    <lineage>
        <taxon>Eukaryota</taxon>
        <taxon>Metazoa</taxon>
        <taxon>Spiralia</taxon>
        <taxon>Lophotrochozoa</taxon>
        <taxon>Brachiopoda</taxon>
        <taxon>Linguliformea</taxon>
        <taxon>Lingulata</taxon>
        <taxon>Lingulida</taxon>
        <taxon>Linguloidea</taxon>
        <taxon>Lingulidae</taxon>
        <taxon>Lingula</taxon>
    </lineage>
</organism>
<name>A0A1S3IEM1_LINAN</name>
<protein>
    <submittedName>
        <fullName evidence="3 4">Uncharacterized protein LOC106163611</fullName>
    </submittedName>
</protein>
<dbReference type="InterPro" id="IPR001810">
    <property type="entry name" value="F-box_dom"/>
</dbReference>
<dbReference type="SUPFAM" id="SSF52047">
    <property type="entry name" value="RNI-like"/>
    <property type="match status" value="1"/>
</dbReference>
<evidence type="ECO:0000259" key="1">
    <source>
        <dbReference type="PROSITE" id="PS50181"/>
    </source>
</evidence>
<dbReference type="Gene3D" id="3.80.10.10">
    <property type="entry name" value="Ribonuclease Inhibitor"/>
    <property type="match status" value="1"/>
</dbReference>
<dbReference type="RefSeq" id="XP_013396709.1">
    <property type="nucleotide sequence ID" value="XM_013541255.2"/>
</dbReference>
<evidence type="ECO:0000313" key="3">
    <source>
        <dbReference type="RefSeq" id="XP_013396709.1"/>
    </source>
</evidence>
<dbReference type="GeneID" id="106163611"/>
<dbReference type="RefSeq" id="XP_013396710.1">
    <property type="nucleotide sequence ID" value="XM_013541256.2"/>
</dbReference>
<sequence>MCWSELPDVLLEEVYSKLTYKQRYYCSMVCRHWYDLFYSSKVWEHFVLGERTLTRRRMRPYRNSYMYTLSQYKAKMCLDRVGEFFKKITIKPISDYYNLYAFMTVLSAFLEFYEEYPMPLLHGFHFNFGCENRGFSGITVHGTGGKILEELKRLLGNMKNLEELTLNQLLLDKKEAPGLLESVLENCAETLKVLEIVNCTKGSYPMFYAGMFMSLQKLIISPQHLSSDVIAMLASTSLTDIHIVQDRHTDGVAPINSQTWFEVKQMSPRLQVRLEARGGTREEILFQPRAPVTSIVYDSPYLKMTPDAVMMITDHYRKTLRLYAQKGLPRTHGSRSFHERCDGLVLMLVRQCPELRVLIIRERISSMTLLLVASQAKKLQKLYVRQNAVLKKTDWPKTLEWSDEYYADLKKKSQSYELLQKEISRCMGYPWKLLTDKEFEKLKI</sequence>
<evidence type="ECO:0000313" key="2">
    <source>
        <dbReference type="Proteomes" id="UP000085678"/>
    </source>
</evidence>
<reference evidence="3 4" key="1">
    <citation type="submission" date="2025-04" db="UniProtKB">
        <authorList>
            <consortium name="RefSeq"/>
        </authorList>
    </citation>
    <scope>IDENTIFICATION</scope>
    <source>
        <tissue evidence="3 4">Gonads</tissue>
    </source>
</reference>
<dbReference type="Gene3D" id="1.20.1280.50">
    <property type="match status" value="1"/>
</dbReference>
<dbReference type="Proteomes" id="UP000085678">
    <property type="component" value="Unplaced"/>
</dbReference>
<feature type="domain" description="F-box" evidence="1">
    <location>
        <begin position="1"/>
        <end position="46"/>
    </location>
</feature>
<dbReference type="KEGG" id="lak:106163611"/>
<dbReference type="AlphaFoldDB" id="A0A1S3IEM1"/>
<proteinExistence type="predicted"/>
<dbReference type="OrthoDB" id="9974792at2759"/>
<dbReference type="SMART" id="SM00256">
    <property type="entry name" value="FBOX"/>
    <property type="match status" value="1"/>
</dbReference>
<dbReference type="PANTHER" id="PTHR20872">
    <property type="match status" value="1"/>
</dbReference>
<dbReference type="PANTHER" id="PTHR20872:SF1">
    <property type="entry name" value="F-BOX DOMAIN-CONTAINING PROTEIN"/>
    <property type="match status" value="1"/>
</dbReference>
<keyword evidence="2" id="KW-1185">Reference proteome</keyword>
<dbReference type="PROSITE" id="PS50181">
    <property type="entry name" value="FBOX"/>
    <property type="match status" value="1"/>
</dbReference>